<evidence type="ECO:0000256" key="6">
    <source>
        <dbReference type="ARBA" id="ARBA00023136"/>
    </source>
</evidence>
<dbReference type="Pfam" id="PF00528">
    <property type="entry name" value="BPD_transp_1"/>
    <property type="match status" value="1"/>
</dbReference>
<evidence type="ECO:0000256" key="3">
    <source>
        <dbReference type="ARBA" id="ARBA00022475"/>
    </source>
</evidence>
<keyword evidence="4 7" id="KW-0812">Transmembrane</keyword>
<keyword evidence="2 7" id="KW-0813">Transport</keyword>
<dbReference type="AlphaFoldDB" id="A0A934QKD6"/>
<sequence>MSAPGDTAQPARGTAGRTWRKPPMIRSPWLRWGLVVLLGAYLVYAIDDVNFDLDRFIAGIPKAIDMAQAMVPPDFSRWQLLLDGILESLQMAIFSTAIGVVLSVPIAVCAARNMVPRPVYLAARGYLGIVRTLPEVLIAIFLVKAFGFGAFAGMLTLTIASTGFVGKLLAEDIEDIDPRQVEAIRATGGSWLKVLLYGVQPQTLPRYIGLCIYRLDINLRESTILGIVGAGGIGATLYNSFGRYEYDFSFAILLSIIAIVLVAEWASGVIRARIT</sequence>
<comment type="similarity">
    <text evidence="7">Belongs to the binding-protein-dependent transport system permease family.</text>
</comment>
<feature type="transmembrane region" description="Helical" evidence="7">
    <location>
        <begin position="29"/>
        <end position="46"/>
    </location>
</feature>
<proteinExistence type="inferred from homology"/>
<feature type="domain" description="ABC transmembrane type-1" evidence="8">
    <location>
        <begin position="85"/>
        <end position="267"/>
    </location>
</feature>
<accession>A0A934QKD6</accession>
<dbReference type="NCBIfam" id="TIGR01097">
    <property type="entry name" value="PhnE"/>
    <property type="match status" value="1"/>
</dbReference>
<dbReference type="PROSITE" id="PS50928">
    <property type="entry name" value="ABC_TM1"/>
    <property type="match status" value="1"/>
</dbReference>
<feature type="transmembrane region" description="Helical" evidence="7">
    <location>
        <begin position="248"/>
        <end position="270"/>
    </location>
</feature>
<evidence type="ECO:0000256" key="5">
    <source>
        <dbReference type="ARBA" id="ARBA00022989"/>
    </source>
</evidence>
<protein>
    <submittedName>
        <fullName evidence="9">Phosphonate ABC transporter, permease protein PhnE</fullName>
    </submittedName>
</protein>
<evidence type="ECO:0000256" key="2">
    <source>
        <dbReference type="ARBA" id="ARBA00022448"/>
    </source>
</evidence>
<dbReference type="InterPro" id="IPR035906">
    <property type="entry name" value="MetI-like_sf"/>
</dbReference>
<dbReference type="Proteomes" id="UP000778970">
    <property type="component" value="Unassembled WGS sequence"/>
</dbReference>
<organism evidence="9 10">
    <name type="scientific">Rhodovibrio salinarum</name>
    <dbReference type="NCBI Taxonomy" id="1087"/>
    <lineage>
        <taxon>Bacteria</taxon>
        <taxon>Pseudomonadati</taxon>
        <taxon>Pseudomonadota</taxon>
        <taxon>Alphaproteobacteria</taxon>
        <taxon>Rhodospirillales</taxon>
        <taxon>Rhodovibrionaceae</taxon>
        <taxon>Rhodovibrio</taxon>
    </lineage>
</organism>
<comment type="subcellular location">
    <subcellularLocation>
        <location evidence="1 7">Cell membrane</location>
        <topology evidence="1 7">Multi-pass membrane protein</topology>
    </subcellularLocation>
</comment>
<dbReference type="PANTHER" id="PTHR30043">
    <property type="entry name" value="PHOSPHONATES TRANSPORT SYSTEM PERMEASE PROTEIN"/>
    <property type="match status" value="1"/>
</dbReference>
<keyword evidence="3" id="KW-1003">Cell membrane</keyword>
<dbReference type="RefSeq" id="WP_027289515.1">
    <property type="nucleotide sequence ID" value="NZ_NRRE01000028.1"/>
</dbReference>
<dbReference type="InterPro" id="IPR005769">
    <property type="entry name" value="PhnE/PtxC"/>
</dbReference>
<evidence type="ECO:0000313" key="9">
    <source>
        <dbReference type="EMBL" id="MBK1698508.1"/>
    </source>
</evidence>
<evidence type="ECO:0000259" key="8">
    <source>
        <dbReference type="PROSITE" id="PS50928"/>
    </source>
</evidence>
<dbReference type="PANTHER" id="PTHR30043:SF1">
    <property type="entry name" value="ABC TRANSPORT SYSTEM PERMEASE PROTEIN P69"/>
    <property type="match status" value="1"/>
</dbReference>
<evidence type="ECO:0000256" key="1">
    <source>
        <dbReference type="ARBA" id="ARBA00004651"/>
    </source>
</evidence>
<dbReference type="GO" id="GO:0005886">
    <property type="term" value="C:plasma membrane"/>
    <property type="evidence" value="ECO:0007669"/>
    <property type="project" value="UniProtKB-SubCell"/>
</dbReference>
<dbReference type="SUPFAM" id="SSF161098">
    <property type="entry name" value="MetI-like"/>
    <property type="match status" value="1"/>
</dbReference>
<reference evidence="9" key="1">
    <citation type="submission" date="2017-08" db="EMBL/GenBank/DDBJ databases">
        <authorList>
            <person name="Imhoff J.F."/>
            <person name="Rahn T."/>
            <person name="Kuenzel S."/>
            <person name="Neulinger S.C."/>
        </authorList>
    </citation>
    <scope>NUCLEOTIDE SEQUENCE</scope>
    <source>
        <strain evidence="9">DSM 9154</strain>
    </source>
</reference>
<keyword evidence="10" id="KW-1185">Reference proteome</keyword>
<keyword evidence="5 7" id="KW-1133">Transmembrane helix</keyword>
<reference evidence="9" key="2">
    <citation type="journal article" date="2020" name="Microorganisms">
        <title>Osmotic Adaptation and Compatible Solute Biosynthesis of Phototrophic Bacteria as Revealed from Genome Analyses.</title>
        <authorList>
            <person name="Imhoff J.F."/>
            <person name="Rahn T."/>
            <person name="Kunzel S."/>
            <person name="Keller A."/>
            <person name="Neulinger S.C."/>
        </authorList>
    </citation>
    <scope>NUCLEOTIDE SEQUENCE</scope>
    <source>
        <strain evidence="9">DSM 9154</strain>
    </source>
</reference>
<dbReference type="InterPro" id="IPR000515">
    <property type="entry name" value="MetI-like"/>
</dbReference>
<evidence type="ECO:0000313" key="10">
    <source>
        <dbReference type="Proteomes" id="UP000778970"/>
    </source>
</evidence>
<gene>
    <name evidence="9" type="primary">phnE</name>
    <name evidence="9" type="ORF">CKO21_14765</name>
</gene>
<dbReference type="Gene3D" id="1.10.3720.10">
    <property type="entry name" value="MetI-like"/>
    <property type="match status" value="1"/>
</dbReference>
<evidence type="ECO:0000256" key="7">
    <source>
        <dbReference type="RuleBase" id="RU363032"/>
    </source>
</evidence>
<dbReference type="EMBL" id="NRRE01000028">
    <property type="protein sequence ID" value="MBK1698508.1"/>
    <property type="molecule type" value="Genomic_DNA"/>
</dbReference>
<keyword evidence="6 7" id="KW-0472">Membrane</keyword>
<feature type="transmembrane region" description="Helical" evidence="7">
    <location>
        <begin position="89"/>
        <end position="111"/>
    </location>
</feature>
<dbReference type="GO" id="GO:0015416">
    <property type="term" value="F:ABC-type phosphonate transporter activity"/>
    <property type="evidence" value="ECO:0007669"/>
    <property type="project" value="InterPro"/>
</dbReference>
<name>A0A934QKD6_9PROT</name>
<comment type="caution">
    <text evidence="9">The sequence shown here is derived from an EMBL/GenBank/DDBJ whole genome shotgun (WGS) entry which is preliminary data.</text>
</comment>
<evidence type="ECO:0000256" key="4">
    <source>
        <dbReference type="ARBA" id="ARBA00022692"/>
    </source>
</evidence>